<sequence>QMDLLEHTFFVFRDVAADGAVSVVYRRKNGGYGLISDEAE</sequence>
<name>K1T281_9ZZZZ</name>
<protein>
    <recommendedName>
        <fullName evidence="1">Sigma 54 modulation/S30EA ribosomal protein C-terminal domain-containing protein</fullName>
    </recommendedName>
</protein>
<gene>
    <name evidence="2" type="ORF">LEA_11064</name>
</gene>
<proteinExistence type="predicted"/>
<dbReference type="Gene3D" id="3.30.505.50">
    <property type="entry name" value="Sigma 54 modulation/S30EA ribosomal protein, C-terminal domain"/>
    <property type="match status" value="1"/>
</dbReference>
<evidence type="ECO:0000259" key="1">
    <source>
        <dbReference type="Pfam" id="PF16321"/>
    </source>
</evidence>
<dbReference type="Pfam" id="PF16321">
    <property type="entry name" value="Ribosom_S30AE_C"/>
    <property type="match status" value="1"/>
</dbReference>
<feature type="non-terminal residue" evidence="2">
    <location>
        <position position="1"/>
    </location>
</feature>
<evidence type="ECO:0000313" key="2">
    <source>
        <dbReference type="EMBL" id="EKC63983.1"/>
    </source>
</evidence>
<reference evidence="2" key="1">
    <citation type="journal article" date="2013" name="Environ. Microbiol.">
        <title>Microbiota from the distal guts of lean and obese adolescents exhibit partial functional redundancy besides clear differences in community structure.</title>
        <authorList>
            <person name="Ferrer M."/>
            <person name="Ruiz A."/>
            <person name="Lanza F."/>
            <person name="Haange S.B."/>
            <person name="Oberbach A."/>
            <person name="Till H."/>
            <person name="Bargiela R."/>
            <person name="Campoy C."/>
            <person name="Segura M.T."/>
            <person name="Richter M."/>
            <person name="von Bergen M."/>
            <person name="Seifert J."/>
            <person name="Suarez A."/>
        </authorList>
    </citation>
    <scope>NUCLEOTIDE SEQUENCE</scope>
</reference>
<dbReference type="EMBL" id="AJWY01007442">
    <property type="protein sequence ID" value="EKC63983.1"/>
    <property type="molecule type" value="Genomic_DNA"/>
</dbReference>
<dbReference type="InterPro" id="IPR032528">
    <property type="entry name" value="Ribosom_S30AE_C"/>
</dbReference>
<feature type="domain" description="Sigma 54 modulation/S30EA ribosomal protein C-terminal" evidence="1">
    <location>
        <begin position="1"/>
        <end position="34"/>
    </location>
</feature>
<organism evidence="2">
    <name type="scientific">human gut metagenome</name>
    <dbReference type="NCBI Taxonomy" id="408170"/>
    <lineage>
        <taxon>unclassified sequences</taxon>
        <taxon>metagenomes</taxon>
        <taxon>organismal metagenomes</taxon>
    </lineage>
</organism>
<comment type="caution">
    <text evidence="2">The sequence shown here is derived from an EMBL/GenBank/DDBJ whole genome shotgun (WGS) entry which is preliminary data.</text>
</comment>
<dbReference type="InterPro" id="IPR038416">
    <property type="entry name" value="Ribosom_S30AE_C_sf"/>
</dbReference>
<dbReference type="AlphaFoldDB" id="K1T281"/>
<accession>K1T281</accession>